<organism evidence="2 3">
    <name type="scientific">Oedothorax gibbosus</name>
    <dbReference type="NCBI Taxonomy" id="931172"/>
    <lineage>
        <taxon>Eukaryota</taxon>
        <taxon>Metazoa</taxon>
        <taxon>Ecdysozoa</taxon>
        <taxon>Arthropoda</taxon>
        <taxon>Chelicerata</taxon>
        <taxon>Arachnida</taxon>
        <taxon>Araneae</taxon>
        <taxon>Araneomorphae</taxon>
        <taxon>Entelegynae</taxon>
        <taxon>Araneoidea</taxon>
        <taxon>Linyphiidae</taxon>
        <taxon>Erigoninae</taxon>
        <taxon>Oedothorax</taxon>
    </lineage>
</organism>
<name>A0AAV6V762_9ARAC</name>
<accession>A0AAV6V762</accession>
<dbReference type="EMBL" id="JAFNEN010000146">
    <property type="protein sequence ID" value="KAG8192081.1"/>
    <property type="molecule type" value="Genomic_DNA"/>
</dbReference>
<proteinExistence type="predicted"/>
<reference evidence="2 3" key="1">
    <citation type="journal article" date="2022" name="Nat. Ecol. Evol.">
        <title>A masculinizing supergene underlies an exaggerated male reproductive morph in a spider.</title>
        <authorList>
            <person name="Hendrickx F."/>
            <person name="De Corte Z."/>
            <person name="Sonet G."/>
            <person name="Van Belleghem S.M."/>
            <person name="Kostlbacher S."/>
            <person name="Vangestel C."/>
        </authorList>
    </citation>
    <scope>NUCLEOTIDE SEQUENCE [LARGE SCALE GENOMIC DNA]</scope>
    <source>
        <strain evidence="2">W744_W776</strain>
    </source>
</reference>
<feature type="compositionally biased region" description="Basic and acidic residues" evidence="1">
    <location>
        <begin position="8"/>
        <end position="20"/>
    </location>
</feature>
<dbReference type="Proteomes" id="UP000827092">
    <property type="component" value="Unassembled WGS sequence"/>
</dbReference>
<comment type="caution">
    <text evidence="2">The sequence shown here is derived from an EMBL/GenBank/DDBJ whole genome shotgun (WGS) entry which is preliminary data.</text>
</comment>
<evidence type="ECO:0000313" key="3">
    <source>
        <dbReference type="Proteomes" id="UP000827092"/>
    </source>
</evidence>
<dbReference type="AlphaFoldDB" id="A0AAV6V762"/>
<gene>
    <name evidence="2" type="ORF">JTE90_025344</name>
</gene>
<feature type="region of interest" description="Disordered" evidence="1">
    <location>
        <begin position="1"/>
        <end position="20"/>
    </location>
</feature>
<evidence type="ECO:0000256" key="1">
    <source>
        <dbReference type="SAM" id="MobiDB-lite"/>
    </source>
</evidence>
<protein>
    <submittedName>
        <fullName evidence="2">Uncharacterized protein</fullName>
    </submittedName>
</protein>
<evidence type="ECO:0000313" key="2">
    <source>
        <dbReference type="EMBL" id="KAG8192081.1"/>
    </source>
</evidence>
<sequence length="144" mass="16887">MTLQDSTSAEHHPVENYTKHENELSDAIKSLYDVKKEHNLEDEVMNIVHIRYKNIAKEIIQFLKNQNGLKWTEKGEIIYQDKVIPQSNIVLLVNDFLRKQKSAPVGRTPFLNALRELQFPTKFDVRKKLFQDNKIVKKTNHVCS</sequence>
<keyword evidence="3" id="KW-1185">Reference proteome</keyword>